<dbReference type="PROSITE" id="PS50088">
    <property type="entry name" value="ANK_REPEAT"/>
    <property type="match status" value="1"/>
</dbReference>
<dbReference type="Pfam" id="PF12796">
    <property type="entry name" value="Ank_2"/>
    <property type="match status" value="1"/>
</dbReference>
<organism evidence="2 3">
    <name type="scientific">Rotaria magnacalcarata</name>
    <dbReference type="NCBI Taxonomy" id="392030"/>
    <lineage>
        <taxon>Eukaryota</taxon>
        <taxon>Metazoa</taxon>
        <taxon>Spiralia</taxon>
        <taxon>Gnathifera</taxon>
        <taxon>Rotifera</taxon>
        <taxon>Eurotatoria</taxon>
        <taxon>Bdelloidea</taxon>
        <taxon>Philodinida</taxon>
        <taxon>Philodinidae</taxon>
        <taxon>Rotaria</taxon>
    </lineage>
</organism>
<evidence type="ECO:0000313" key="2">
    <source>
        <dbReference type="EMBL" id="CAF4251885.1"/>
    </source>
</evidence>
<dbReference type="SMART" id="SM00248">
    <property type="entry name" value="ANK"/>
    <property type="match status" value="1"/>
</dbReference>
<keyword evidence="1" id="KW-0040">ANK repeat</keyword>
<dbReference type="SUPFAM" id="SSF48403">
    <property type="entry name" value="Ankyrin repeat"/>
    <property type="match status" value="1"/>
</dbReference>
<reference evidence="2" key="1">
    <citation type="submission" date="2021-02" db="EMBL/GenBank/DDBJ databases">
        <authorList>
            <person name="Nowell W R."/>
        </authorList>
    </citation>
    <scope>NUCLEOTIDE SEQUENCE</scope>
</reference>
<comment type="caution">
    <text evidence="2">The sequence shown here is derived from an EMBL/GenBank/DDBJ whole genome shotgun (WGS) entry which is preliminary data.</text>
</comment>
<proteinExistence type="predicted"/>
<gene>
    <name evidence="2" type="ORF">UXM345_LOCUS30780</name>
</gene>
<dbReference type="Gene3D" id="1.25.40.20">
    <property type="entry name" value="Ankyrin repeat-containing domain"/>
    <property type="match status" value="1"/>
</dbReference>
<dbReference type="AlphaFoldDB" id="A0A820EVT4"/>
<evidence type="ECO:0000256" key="1">
    <source>
        <dbReference type="PROSITE-ProRule" id="PRU00023"/>
    </source>
</evidence>
<dbReference type="InterPro" id="IPR036770">
    <property type="entry name" value="Ankyrin_rpt-contain_sf"/>
</dbReference>
<accession>A0A820EVT4</accession>
<dbReference type="Proteomes" id="UP000663842">
    <property type="component" value="Unassembled WGS sequence"/>
</dbReference>
<feature type="non-terminal residue" evidence="2">
    <location>
        <position position="1"/>
    </location>
</feature>
<sequence length="74" mass="8000">FPNGSALQLLPTCAYDWLDLDAAELRDGSTALHLACQQSNEPTIIKCLINTGAHIDCINLHGETPMGYTKKKAS</sequence>
<feature type="repeat" description="ANK" evidence="1">
    <location>
        <begin position="27"/>
        <end position="60"/>
    </location>
</feature>
<dbReference type="PROSITE" id="PS50297">
    <property type="entry name" value="ANK_REP_REGION"/>
    <property type="match status" value="1"/>
</dbReference>
<dbReference type="InterPro" id="IPR002110">
    <property type="entry name" value="Ankyrin_rpt"/>
</dbReference>
<protein>
    <submittedName>
        <fullName evidence="2">Uncharacterized protein</fullName>
    </submittedName>
</protein>
<evidence type="ECO:0000313" key="3">
    <source>
        <dbReference type="Proteomes" id="UP000663842"/>
    </source>
</evidence>
<name>A0A820EVT4_9BILA</name>
<dbReference type="EMBL" id="CAJOBF010008261">
    <property type="protein sequence ID" value="CAF4251885.1"/>
    <property type="molecule type" value="Genomic_DNA"/>
</dbReference>